<evidence type="ECO:0000256" key="7">
    <source>
        <dbReference type="SAM" id="Phobius"/>
    </source>
</evidence>
<dbReference type="Proteomes" id="UP000326331">
    <property type="component" value="Chromosome"/>
</dbReference>
<feature type="transmembrane region" description="Helical" evidence="7">
    <location>
        <begin position="284"/>
        <end position="301"/>
    </location>
</feature>
<dbReference type="Gene3D" id="1.20.1250.20">
    <property type="entry name" value="MFS general substrate transporter like domains"/>
    <property type="match status" value="1"/>
</dbReference>
<feature type="transmembrane region" description="Helical" evidence="7">
    <location>
        <begin position="221"/>
        <end position="244"/>
    </location>
</feature>
<evidence type="ECO:0000313" key="8">
    <source>
        <dbReference type="EMBL" id="QFG03296.1"/>
    </source>
</evidence>
<dbReference type="EMBL" id="CP042829">
    <property type="protein sequence ID" value="QFG03296.1"/>
    <property type="molecule type" value="Genomic_DNA"/>
</dbReference>
<organism evidence="8 9">
    <name type="scientific">Tepidiforma bonchosmolovskayae</name>
    <dbReference type="NCBI Taxonomy" id="2601677"/>
    <lineage>
        <taxon>Bacteria</taxon>
        <taxon>Bacillati</taxon>
        <taxon>Chloroflexota</taxon>
        <taxon>Tepidiformia</taxon>
        <taxon>Tepidiformales</taxon>
        <taxon>Tepidiformaceae</taxon>
        <taxon>Tepidiforma</taxon>
    </lineage>
</organism>
<dbReference type="CDD" id="cd06173">
    <property type="entry name" value="MFS_MefA_like"/>
    <property type="match status" value="1"/>
</dbReference>
<evidence type="ECO:0000256" key="3">
    <source>
        <dbReference type="ARBA" id="ARBA00022475"/>
    </source>
</evidence>
<dbReference type="SUPFAM" id="SSF103473">
    <property type="entry name" value="MFS general substrate transporter"/>
    <property type="match status" value="1"/>
</dbReference>
<reference evidence="8 9" key="2">
    <citation type="submission" date="2019-10" db="EMBL/GenBank/DDBJ databases">
        <title>Thermopilla bonchosmolovskayae gen. nov., sp. nov., a moderately thermophilic Chloroflexi bacterium from a Chukotka hot spring (Arctic, Russia), representing a novel classis Thermopillaia, which include previously uncultivated lineage OLB14.</title>
        <authorList>
            <person name="Kochetkova T.V."/>
            <person name="Zayulina K.S."/>
            <person name="Zhigarkov V.S."/>
            <person name="Minaev N.V."/>
            <person name="Novikov A."/>
            <person name="Toshchakov S.V."/>
            <person name="Elcheninov A.G."/>
            <person name="Kublanov I.V."/>
        </authorList>
    </citation>
    <scope>NUCLEOTIDE SEQUENCE [LARGE SCALE GENOMIC DNA]</scope>
    <source>
        <strain evidence="8 9">3753O</strain>
    </source>
</reference>
<comment type="subcellular location">
    <subcellularLocation>
        <location evidence="1">Cell membrane</location>
        <topology evidence="1">Multi-pass membrane protein</topology>
    </subcellularLocation>
</comment>
<feature type="transmembrane region" description="Helical" evidence="7">
    <location>
        <begin position="174"/>
        <end position="191"/>
    </location>
</feature>
<keyword evidence="3" id="KW-1003">Cell membrane</keyword>
<feature type="transmembrane region" description="Helical" evidence="7">
    <location>
        <begin position="20"/>
        <end position="40"/>
    </location>
</feature>
<proteinExistence type="predicted"/>
<keyword evidence="5 7" id="KW-1133">Transmembrane helix</keyword>
<keyword evidence="4 7" id="KW-0812">Transmembrane</keyword>
<keyword evidence="6 7" id="KW-0472">Membrane</keyword>
<dbReference type="RefSeq" id="WP_158067259.1">
    <property type="nucleotide sequence ID" value="NZ_CP042829.1"/>
</dbReference>
<accession>A0ABX6C2E8</accession>
<evidence type="ECO:0000256" key="4">
    <source>
        <dbReference type="ARBA" id="ARBA00022692"/>
    </source>
</evidence>
<reference evidence="8 9" key="1">
    <citation type="submission" date="2019-08" db="EMBL/GenBank/DDBJ databases">
        <authorList>
            <person name="Toschakov S.V."/>
        </authorList>
    </citation>
    <scope>NUCLEOTIDE SEQUENCE [LARGE SCALE GENOMIC DNA]</scope>
    <source>
        <strain evidence="8 9">3753O</strain>
    </source>
</reference>
<protein>
    <submittedName>
        <fullName evidence="8">MFS transporter</fullName>
    </submittedName>
</protein>
<keyword evidence="9" id="KW-1185">Reference proteome</keyword>
<feature type="transmembrane region" description="Helical" evidence="7">
    <location>
        <begin position="46"/>
        <end position="66"/>
    </location>
</feature>
<name>A0ABX6C2E8_9CHLR</name>
<evidence type="ECO:0000313" key="9">
    <source>
        <dbReference type="Proteomes" id="UP000326331"/>
    </source>
</evidence>
<sequence>MSHDPLAALRQPNFAAYAAARLVSAVAMTMLNATILYHVYQLTGSAYQLAFIGLARFLPSLGLTLVGGAVADARNRKVIVMVTLVVPALASAALFAATAGDAVTSPLIYALVLAVAVAASFEAPARQALLPQVVTPEAFPNAIVVSSTIQSLGFVTGPAAAGLCIAVSGVGAAYAVHAALVLAAVGITALLRPRPVQGPRRAVSLAAIREGLEFVFRRQPLIGAMTLDMFAVIFGGAQALLPIYATDILQVGGLGYGILSASLEAGALLMSLLLIILPPVRQAGRALLVAVALFGLGTIVFGLSRNFYLSVAVYACIGMADQVSVVLRQTIIQLATPDELRGRVSSVNMLFIGASNQLGAVESGLVAGLTSATFAVVSGGAGTLAVVAFVAARLPGLRRYRIEPEVRGEAVTSQAAAG</sequence>
<dbReference type="PANTHER" id="PTHR23513:SF9">
    <property type="entry name" value="ENTEROBACTIN EXPORTER ENTS"/>
    <property type="match status" value="1"/>
</dbReference>
<dbReference type="Pfam" id="PF05977">
    <property type="entry name" value="MFS_3"/>
    <property type="match status" value="1"/>
</dbReference>
<gene>
    <name evidence="8" type="ORF">Tbon_08310</name>
</gene>
<dbReference type="InterPro" id="IPR036259">
    <property type="entry name" value="MFS_trans_sf"/>
</dbReference>
<dbReference type="PANTHER" id="PTHR23513">
    <property type="entry name" value="INTEGRAL MEMBRANE EFFLUX PROTEIN-RELATED"/>
    <property type="match status" value="1"/>
</dbReference>
<feature type="transmembrane region" description="Helical" evidence="7">
    <location>
        <begin position="78"/>
        <end position="97"/>
    </location>
</feature>
<evidence type="ECO:0000256" key="5">
    <source>
        <dbReference type="ARBA" id="ARBA00022989"/>
    </source>
</evidence>
<feature type="transmembrane region" description="Helical" evidence="7">
    <location>
        <begin position="142"/>
        <end position="168"/>
    </location>
</feature>
<feature type="transmembrane region" description="Helical" evidence="7">
    <location>
        <begin position="103"/>
        <end position="121"/>
    </location>
</feature>
<feature type="transmembrane region" description="Helical" evidence="7">
    <location>
        <begin position="372"/>
        <end position="392"/>
    </location>
</feature>
<keyword evidence="2" id="KW-0813">Transport</keyword>
<dbReference type="InterPro" id="IPR010290">
    <property type="entry name" value="TM_effector"/>
</dbReference>
<evidence type="ECO:0000256" key="6">
    <source>
        <dbReference type="ARBA" id="ARBA00023136"/>
    </source>
</evidence>
<feature type="transmembrane region" description="Helical" evidence="7">
    <location>
        <begin position="256"/>
        <end position="277"/>
    </location>
</feature>
<evidence type="ECO:0000256" key="1">
    <source>
        <dbReference type="ARBA" id="ARBA00004651"/>
    </source>
</evidence>
<evidence type="ECO:0000256" key="2">
    <source>
        <dbReference type="ARBA" id="ARBA00022448"/>
    </source>
</evidence>